<gene>
    <name evidence="2" type="ORF">Voc01_028750</name>
</gene>
<organism evidence="2 3">
    <name type="scientific">Virgisporangium ochraceum</name>
    <dbReference type="NCBI Taxonomy" id="65505"/>
    <lineage>
        <taxon>Bacteria</taxon>
        <taxon>Bacillati</taxon>
        <taxon>Actinomycetota</taxon>
        <taxon>Actinomycetes</taxon>
        <taxon>Micromonosporales</taxon>
        <taxon>Micromonosporaceae</taxon>
        <taxon>Virgisporangium</taxon>
    </lineage>
</organism>
<sequence>MTAIAALVAIAMAATGCGQSRDQTPGSTGHSGAARPSATTEPPETAEILAVFEGYRRALRAANESGADSPSEELRNYLTDPLLTEALAQLHRNRLRGVYYAGNSVALDPRVTEVRPDAQPPTAALVTCVDNSDYRLVYRSNNSPVATPSGNRRVVASYTATYVDGQGWRISDSTSLDQPC</sequence>
<comment type="caution">
    <text evidence="2">The sequence shown here is derived from an EMBL/GenBank/DDBJ whole genome shotgun (WGS) entry which is preliminary data.</text>
</comment>
<feature type="region of interest" description="Disordered" evidence="1">
    <location>
        <begin position="17"/>
        <end position="44"/>
    </location>
</feature>
<feature type="compositionally biased region" description="Polar residues" evidence="1">
    <location>
        <begin position="17"/>
        <end position="30"/>
    </location>
</feature>
<protein>
    <recommendedName>
        <fullName evidence="4">Secreted protein/lipoprotein</fullName>
    </recommendedName>
</protein>
<evidence type="ECO:0008006" key="4">
    <source>
        <dbReference type="Google" id="ProtNLM"/>
    </source>
</evidence>
<evidence type="ECO:0000313" key="3">
    <source>
        <dbReference type="Proteomes" id="UP000635606"/>
    </source>
</evidence>
<keyword evidence="3" id="KW-1185">Reference proteome</keyword>
<evidence type="ECO:0000313" key="2">
    <source>
        <dbReference type="EMBL" id="GIJ67958.1"/>
    </source>
</evidence>
<dbReference type="Proteomes" id="UP000635606">
    <property type="component" value="Unassembled WGS sequence"/>
</dbReference>
<proteinExistence type="predicted"/>
<dbReference type="EMBL" id="BOPH01000034">
    <property type="protein sequence ID" value="GIJ67958.1"/>
    <property type="molecule type" value="Genomic_DNA"/>
</dbReference>
<accession>A0A8J3ZTV2</accession>
<reference evidence="2" key="1">
    <citation type="submission" date="2021-01" db="EMBL/GenBank/DDBJ databases">
        <title>Whole genome shotgun sequence of Virgisporangium ochraceum NBRC 16418.</title>
        <authorList>
            <person name="Komaki H."/>
            <person name="Tamura T."/>
        </authorList>
    </citation>
    <scope>NUCLEOTIDE SEQUENCE</scope>
    <source>
        <strain evidence="2">NBRC 16418</strain>
    </source>
</reference>
<name>A0A8J3ZTV2_9ACTN</name>
<evidence type="ECO:0000256" key="1">
    <source>
        <dbReference type="SAM" id="MobiDB-lite"/>
    </source>
</evidence>
<dbReference type="AlphaFoldDB" id="A0A8J3ZTV2"/>